<dbReference type="Proteomes" id="UP000054047">
    <property type="component" value="Unassembled WGS sequence"/>
</dbReference>
<dbReference type="SMART" id="SM00595">
    <property type="entry name" value="MADF"/>
    <property type="match status" value="1"/>
</dbReference>
<dbReference type="InterPro" id="IPR039353">
    <property type="entry name" value="TF_Adf1"/>
</dbReference>
<dbReference type="GO" id="GO:0005634">
    <property type="term" value="C:nucleus"/>
    <property type="evidence" value="ECO:0007669"/>
    <property type="project" value="TreeGrafter"/>
</dbReference>
<name>A0A0C2CD13_9BILA</name>
<sequence>MGARANVISEKEKFALIEVIRSFEPIWNPEDVRYKDSHVKRSCWAGVAEELFLQFYKQYNIVDLQKTYRNMRDTYVRKRREVQKLHTTRSGVGAVEYQNAVKWSYYEAMVYLTSAFDLGRKCSNVEPDNVEDIEEDLIIDDVPYQEHMMIEPEEKIEVKDENIAKAKALQLLGSE</sequence>
<gene>
    <name evidence="2" type="ORF">ANCDUO_15637</name>
</gene>
<protein>
    <recommendedName>
        <fullName evidence="1">MADF domain-containing protein</fullName>
    </recommendedName>
</protein>
<organism evidence="2 3">
    <name type="scientific">Ancylostoma duodenale</name>
    <dbReference type="NCBI Taxonomy" id="51022"/>
    <lineage>
        <taxon>Eukaryota</taxon>
        <taxon>Metazoa</taxon>
        <taxon>Ecdysozoa</taxon>
        <taxon>Nematoda</taxon>
        <taxon>Chromadorea</taxon>
        <taxon>Rhabditida</taxon>
        <taxon>Rhabditina</taxon>
        <taxon>Rhabditomorpha</taxon>
        <taxon>Strongyloidea</taxon>
        <taxon>Ancylostomatidae</taxon>
        <taxon>Ancylostomatinae</taxon>
        <taxon>Ancylostoma</taxon>
    </lineage>
</organism>
<dbReference type="OrthoDB" id="5863841at2759"/>
<accession>A0A0C2CD13</accession>
<dbReference type="EMBL" id="KN739497">
    <property type="protein sequence ID" value="KIH54218.1"/>
    <property type="molecule type" value="Genomic_DNA"/>
</dbReference>
<dbReference type="PANTHER" id="PTHR12243">
    <property type="entry name" value="MADF DOMAIN TRANSCRIPTION FACTOR"/>
    <property type="match status" value="1"/>
</dbReference>
<dbReference type="GO" id="GO:0005667">
    <property type="term" value="C:transcription regulator complex"/>
    <property type="evidence" value="ECO:0007669"/>
    <property type="project" value="TreeGrafter"/>
</dbReference>
<dbReference type="InterPro" id="IPR006578">
    <property type="entry name" value="MADF-dom"/>
</dbReference>
<dbReference type="PANTHER" id="PTHR12243:SF67">
    <property type="entry name" value="COREPRESSOR OF PANGOLIN, ISOFORM A-RELATED"/>
    <property type="match status" value="1"/>
</dbReference>
<evidence type="ECO:0000259" key="1">
    <source>
        <dbReference type="PROSITE" id="PS51029"/>
    </source>
</evidence>
<reference evidence="2 3" key="1">
    <citation type="submission" date="2013-12" db="EMBL/GenBank/DDBJ databases">
        <title>Draft genome of the parsitic nematode Ancylostoma duodenale.</title>
        <authorList>
            <person name="Mitreva M."/>
        </authorList>
    </citation>
    <scope>NUCLEOTIDE SEQUENCE [LARGE SCALE GENOMIC DNA]</scope>
    <source>
        <strain evidence="2 3">Zhejiang</strain>
    </source>
</reference>
<evidence type="ECO:0000313" key="2">
    <source>
        <dbReference type="EMBL" id="KIH54218.1"/>
    </source>
</evidence>
<feature type="domain" description="MADF" evidence="1">
    <location>
        <begin position="15"/>
        <end position="117"/>
    </location>
</feature>
<keyword evidence="3" id="KW-1185">Reference proteome</keyword>
<dbReference type="AlphaFoldDB" id="A0A0C2CD13"/>
<evidence type="ECO:0000313" key="3">
    <source>
        <dbReference type="Proteomes" id="UP000054047"/>
    </source>
</evidence>
<dbReference type="PROSITE" id="PS51029">
    <property type="entry name" value="MADF"/>
    <property type="match status" value="1"/>
</dbReference>
<dbReference type="Pfam" id="PF10545">
    <property type="entry name" value="MADF_DNA_bdg"/>
    <property type="match status" value="1"/>
</dbReference>
<proteinExistence type="predicted"/>
<dbReference type="GO" id="GO:0006357">
    <property type="term" value="P:regulation of transcription by RNA polymerase II"/>
    <property type="evidence" value="ECO:0007669"/>
    <property type="project" value="TreeGrafter"/>
</dbReference>